<evidence type="ECO:0000313" key="1">
    <source>
        <dbReference type="EMBL" id="NGM85269.1"/>
    </source>
</evidence>
<organism evidence="1 2">
    <name type="scientific">Paenibacillus apii</name>
    <dbReference type="NCBI Taxonomy" id="1850370"/>
    <lineage>
        <taxon>Bacteria</taxon>
        <taxon>Bacillati</taxon>
        <taxon>Bacillota</taxon>
        <taxon>Bacilli</taxon>
        <taxon>Bacillales</taxon>
        <taxon>Paenibacillaceae</taxon>
        <taxon>Paenibacillus</taxon>
    </lineage>
</organism>
<proteinExistence type="predicted"/>
<evidence type="ECO:0000313" key="2">
    <source>
        <dbReference type="Proteomes" id="UP000480151"/>
    </source>
</evidence>
<dbReference type="GO" id="GO:0016987">
    <property type="term" value="F:sigma factor activity"/>
    <property type="evidence" value="ECO:0007669"/>
    <property type="project" value="InterPro"/>
</dbReference>
<dbReference type="GO" id="GO:0001216">
    <property type="term" value="F:DNA-binding transcription activator activity"/>
    <property type="evidence" value="ECO:0007669"/>
    <property type="project" value="InterPro"/>
</dbReference>
<dbReference type="EMBL" id="JAAKGU010000015">
    <property type="protein sequence ID" value="NGM85269.1"/>
    <property type="molecule type" value="Genomic_DNA"/>
</dbReference>
<keyword evidence="2" id="KW-1185">Reference proteome</keyword>
<comment type="caution">
    <text evidence="1">The sequence shown here is derived from an EMBL/GenBank/DDBJ whole genome shotgun (WGS) entry which is preliminary data.</text>
</comment>
<dbReference type="AlphaFoldDB" id="A0A6M1PNT9"/>
<dbReference type="Pfam" id="PF00309">
    <property type="entry name" value="Sigma54_AID"/>
    <property type="match status" value="1"/>
</dbReference>
<name>A0A6M1PNT9_9BACL</name>
<dbReference type="RefSeq" id="WP_165103484.1">
    <property type="nucleotide sequence ID" value="NZ_JAAKGU010000015.1"/>
</dbReference>
<reference evidence="1 2" key="1">
    <citation type="submission" date="2020-02" db="EMBL/GenBank/DDBJ databases">
        <authorList>
            <person name="Gao J."/>
            <person name="Sun J."/>
        </authorList>
    </citation>
    <scope>NUCLEOTIDE SEQUENCE [LARGE SCALE GENOMIC DNA]</scope>
    <source>
        <strain evidence="1 2">7124</strain>
    </source>
</reference>
<dbReference type="InterPro" id="IPR000394">
    <property type="entry name" value="RNA_pol_sigma_54"/>
</dbReference>
<dbReference type="Proteomes" id="UP000480151">
    <property type="component" value="Unassembled WGS sequence"/>
</dbReference>
<sequence>MHLNASLSQVQSVQLNISPKMKQALYILQCSADELGAYLQQQAVENPVLDLDWRDSFRNRKKAALYSADSDFINGIGGSDESLETSLLSQLRLSGYNGRSYFLAGYLAGNLNEYGYRAFPWKKSAMHDLSA</sequence>
<accession>A0A6M1PNT9</accession>
<protein>
    <recommendedName>
        <fullName evidence="3">RNA polymerase factor sigma-54</fullName>
    </recommendedName>
</protein>
<gene>
    <name evidence="1" type="ORF">G5B47_22970</name>
</gene>
<evidence type="ECO:0008006" key="3">
    <source>
        <dbReference type="Google" id="ProtNLM"/>
    </source>
</evidence>